<name>A0AA88J262_FICCA</name>
<keyword evidence="2" id="KW-1185">Reference proteome</keyword>
<organism evidence="1 2">
    <name type="scientific">Ficus carica</name>
    <name type="common">Common fig</name>
    <dbReference type="NCBI Taxonomy" id="3494"/>
    <lineage>
        <taxon>Eukaryota</taxon>
        <taxon>Viridiplantae</taxon>
        <taxon>Streptophyta</taxon>
        <taxon>Embryophyta</taxon>
        <taxon>Tracheophyta</taxon>
        <taxon>Spermatophyta</taxon>
        <taxon>Magnoliopsida</taxon>
        <taxon>eudicotyledons</taxon>
        <taxon>Gunneridae</taxon>
        <taxon>Pentapetalae</taxon>
        <taxon>rosids</taxon>
        <taxon>fabids</taxon>
        <taxon>Rosales</taxon>
        <taxon>Moraceae</taxon>
        <taxon>Ficeae</taxon>
        <taxon>Ficus</taxon>
    </lineage>
</organism>
<protein>
    <submittedName>
        <fullName evidence="1">Uncharacterized protein</fullName>
    </submittedName>
</protein>
<sequence length="85" mass="9368">MHWAYLMEGKAKMEFGQLDPRFDNMRFPISHGKKSILQVQRLAVAGNMGPLTSNYVMCGSREGNEGKLIELSPPAAYVVAGLLKA</sequence>
<comment type="caution">
    <text evidence="1">The sequence shown here is derived from an EMBL/GenBank/DDBJ whole genome shotgun (WGS) entry which is preliminary data.</text>
</comment>
<dbReference type="EMBL" id="BTGU01000088">
    <property type="protein sequence ID" value="GMN59571.1"/>
    <property type="molecule type" value="Genomic_DNA"/>
</dbReference>
<gene>
    <name evidence="1" type="ORF">TIFTF001_028650</name>
</gene>
<proteinExistence type="predicted"/>
<reference evidence="1" key="1">
    <citation type="submission" date="2023-07" db="EMBL/GenBank/DDBJ databases">
        <title>draft genome sequence of fig (Ficus carica).</title>
        <authorList>
            <person name="Takahashi T."/>
            <person name="Nishimura K."/>
        </authorList>
    </citation>
    <scope>NUCLEOTIDE SEQUENCE</scope>
</reference>
<dbReference type="Proteomes" id="UP001187192">
    <property type="component" value="Unassembled WGS sequence"/>
</dbReference>
<accession>A0AA88J262</accession>
<evidence type="ECO:0000313" key="2">
    <source>
        <dbReference type="Proteomes" id="UP001187192"/>
    </source>
</evidence>
<dbReference type="AlphaFoldDB" id="A0AA88J262"/>
<evidence type="ECO:0000313" key="1">
    <source>
        <dbReference type="EMBL" id="GMN59571.1"/>
    </source>
</evidence>